<evidence type="ECO:0000256" key="1">
    <source>
        <dbReference type="SAM" id="Coils"/>
    </source>
</evidence>
<evidence type="ECO:0000313" key="4">
    <source>
        <dbReference type="Proteomes" id="UP000029917"/>
    </source>
</evidence>
<dbReference type="AlphaFoldDB" id="A0A099FBN6"/>
<feature type="coiled-coil region" evidence="1">
    <location>
        <begin position="165"/>
        <end position="220"/>
    </location>
</feature>
<dbReference type="InterPro" id="IPR058982">
    <property type="entry name" value="Beta-barrel_AprE"/>
</dbReference>
<dbReference type="PRINTS" id="PR01490">
    <property type="entry name" value="RTXTOXIND"/>
</dbReference>
<organism evidence="3 4">
    <name type="scientific">Paracoccus sphaerophysae</name>
    <dbReference type="NCBI Taxonomy" id="690417"/>
    <lineage>
        <taxon>Bacteria</taxon>
        <taxon>Pseudomonadati</taxon>
        <taxon>Pseudomonadota</taxon>
        <taxon>Alphaproteobacteria</taxon>
        <taxon>Rhodobacterales</taxon>
        <taxon>Paracoccaceae</taxon>
        <taxon>Paracoccus</taxon>
    </lineage>
</organism>
<keyword evidence="1" id="KW-0175">Coiled coil</keyword>
<dbReference type="PANTHER" id="PTHR30386:SF28">
    <property type="entry name" value="EXPORTED PROTEIN"/>
    <property type="match status" value="1"/>
</dbReference>
<protein>
    <submittedName>
        <fullName evidence="3">Hemolysin secretion protein D</fullName>
    </submittedName>
</protein>
<dbReference type="Proteomes" id="UP000029917">
    <property type="component" value="Unassembled WGS sequence"/>
</dbReference>
<feature type="domain" description="AprE-like beta-barrel" evidence="2">
    <location>
        <begin position="265"/>
        <end position="359"/>
    </location>
</feature>
<sequence length="380" mass="40454">MAVVVVAGAAIFAATATYARMETVVGWVVPEGGLIRVTAQQGGIIEKLSVAEGDQVAAGEALAELRLSTDLEDGSAGLALQKQLKNQIEAVRAQAEAEREKLQAQEVSLKAQRDGMLRELDQSRARVESMAERLALIEADAKRVRKIADRGYASKKNVEESAMAVLSAQQELDALRSSVMATERQIGDVEAQLKTLPLSIRAAEAQARASEAQLAQQGTELAVRDVYRAGATVAGRVVAVPVSRGQTVPPQSVIAVLTPEGSTLEAELYVPSRSAGFITPGQEVQLMYQAFPYQKFGAANGTVRSVSRTVLAPGEVAIPGLEINEPVFRVKVGMESDSVQAYGQAIPVQPGMLLSAGIVIDRRTLVEWLLDPIYAVGRLG</sequence>
<dbReference type="InterPro" id="IPR050739">
    <property type="entry name" value="MFP"/>
</dbReference>
<evidence type="ECO:0000313" key="3">
    <source>
        <dbReference type="EMBL" id="KGJ07648.1"/>
    </source>
</evidence>
<accession>A0A099FBN6</accession>
<reference evidence="3 4" key="1">
    <citation type="submission" date="2014-09" db="EMBL/GenBank/DDBJ databases">
        <authorList>
            <person name="McGinnis J.M."/>
            <person name="Wolfgang W.J."/>
        </authorList>
    </citation>
    <scope>NUCLEOTIDE SEQUENCE [LARGE SCALE GENOMIC DNA]</scope>
    <source>
        <strain evidence="3 4">HAMBI 3106</strain>
    </source>
</reference>
<proteinExistence type="predicted"/>
<dbReference type="Pfam" id="PF26002">
    <property type="entry name" value="Beta-barrel_AprE"/>
    <property type="match status" value="1"/>
</dbReference>
<evidence type="ECO:0000259" key="2">
    <source>
        <dbReference type="Pfam" id="PF26002"/>
    </source>
</evidence>
<comment type="caution">
    <text evidence="3">The sequence shown here is derived from an EMBL/GenBank/DDBJ whole genome shotgun (WGS) entry which is preliminary data.</text>
</comment>
<feature type="coiled-coil region" evidence="1">
    <location>
        <begin position="78"/>
        <end position="140"/>
    </location>
</feature>
<dbReference type="EMBL" id="JRKS01000018">
    <property type="protein sequence ID" value="KGJ07648.1"/>
    <property type="molecule type" value="Genomic_DNA"/>
</dbReference>
<name>A0A099FBN6_9RHOB</name>
<dbReference type="STRING" id="690417.IC63_07725"/>
<dbReference type="PANTHER" id="PTHR30386">
    <property type="entry name" value="MEMBRANE FUSION SUBUNIT OF EMRAB-TOLC MULTIDRUG EFFLUX PUMP"/>
    <property type="match status" value="1"/>
</dbReference>
<dbReference type="OrthoDB" id="9810980at2"/>
<reference evidence="3 4" key="2">
    <citation type="submission" date="2014-10" db="EMBL/GenBank/DDBJ databases">
        <title>Paracoccus sanguinis sp. nov., isolated from clinical specimens of New York State patients.</title>
        <authorList>
            <person name="Mingle L.A."/>
            <person name="Cole J.A."/>
            <person name="Lapierre P."/>
            <person name="Musser K.A."/>
        </authorList>
    </citation>
    <scope>NUCLEOTIDE SEQUENCE [LARGE SCALE GENOMIC DNA]</scope>
    <source>
        <strain evidence="3 4">HAMBI 3106</strain>
    </source>
</reference>
<dbReference type="Gene3D" id="2.40.30.170">
    <property type="match status" value="1"/>
</dbReference>
<gene>
    <name evidence="3" type="ORF">IC63_07725</name>
</gene>
<dbReference type="Gene3D" id="2.40.50.100">
    <property type="match status" value="1"/>
</dbReference>
<keyword evidence="4" id="KW-1185">Reference proteome</keyword>